<dbReference type="GO" id="GO:0008308">
    <property type="term" value="F:voltage-gated monoatomic anion channel activity"/>
    <property type="evidence" value="ECO:0007669"/>
    <property type="project" value="InterPro"/>
</dbReference>
<sequence length="280" mass="31724">MSPPCYADIGKSARDLIKKNFDLGVHFISFKGKNDPFEFTALMNNVLRAGKVVGLFESKYKAKDYGLTLTEKWYSKSYISAEATIEDKLIEGFKNSIKMTYDTNTGTNRTNMKSELKKDAFNGSIDFVFRKAVPNVTQSLVLGYQDYLLGADVHFDSAKQKIDQVDLACAYSAKDFGFHGIITHWAKTYTVGIYQRLTDRFEYAAEATWNRDVPDNNWAVVGQFAVDQDRKHMLKVRLDNLQRISVSLKSQIMEGVKTTFCAMFNDADDTQVGIGLEVER</sequence>
<evidence type="ECO:0000313" key="6">
    <source>
        <dbReference type="EMBL" id="VDD75732.1"/>
    </source>
</evidence>
<organism evidence="6 7">
    <name type="scientific">Mesocestoides corti</name>
    <name type="common">Flatworm</name>
    <dbReference type="NCBI Taxonomy" id="53468"/>
    <lineage>
        <taxon>Eukaryota</taxon>
        <taxon>Metazoa</taxon>
        <taxon>Spiralia</taxon>
        <taxon>Lophotrochozoa</taxon>
        <taxon>Platyhelminthes</taxon>
        <taxon>Cestoda</taxon>
        <taxon>Eucestoda</taxon>
        <taxon>Cyclophyllidea</taxon>
        <taxon>Mesocestoididae</taxon>
        <taxon>Mesocestoides</taxon>
    </lineage>
</organism>
<dbReference type="InterPro" id="IPR027246">
    <property type="entry name" value="Porin_Euk/Tom40"/>
</dbReference>
<evidence type="ECO:0000256" key="3">
    <source>
        <dbReference type="ARBA" id="ARBA00022452"/>
    </source>
</evidence>
<evidence type="ECO:0000313" key="8">
    <source>
        <dbReference type="WBParaSite" id="MCU_006978-RA"/>
    </source>
</evidence>
<dbReference type="PANTHER" id="PTHR11743:SF70">
    <property type="entry name" value="GH26960P-RELATED"/>
    <property type="match status" value="1"/>
</dbReference>
<gene>
    <name evidence="6" type="ORF">MCOS_LOCUS1735</name>
</gene>
<dbReference type="GO" id="GO:0015288">
    <property type="term" value="F:porin activity"/>
    <property type="evidence" value="ECO:0007669"/>
    <property type="project" value="UniProtKB-KW"/>
</dbReference>
<evidence type="ECO:0000313" key="7">
    <source>
        <dbReference type="Proteomes" id="UP000267029"/>
    </source>
</evidence>
<evidence type="ECO:0000256" key="2">
    <source>
        <dbReference type="ARBA" id="ARBA00007780"/>
    </source>
</evidence>
<dbReference type="PRINTS" id="PR00185">
    <property type="entry name" value="EUKARYTPORIN"/>
</dbReference>
<dbReference type="InterPro" id="IPR001925">
    <property type="entry name" value="Porin_Euk"/>
</dbReference>
<dbReference type="InterPro" id="IPR023614">
    <property type="entry name" value="Porin_dom_sf"/>
</dbReference>
<keyword evidence="5" id="KW-0813">Transport</keyword>
<protein>
    <submittedName>
        <fullName evidence="8">Voltage-dependent anion-selective channel</fullName>
    </submittedName>
</protein>
<comment type="similarity">
    <text evidence="2">Belongs to the eukaryotic mitochondrial porin family.</text>
</comment>
<dbReference type="WBParaSite" id="MCU_006978-RA">
    <property type="protein sequence ID" value="MCU_006978-RA"/>
    <property type="gene ID" value="MCU_006978"/>
</dbReference>
<dbReference type="CDD" id="cd07306">
    <property type="entry name" value="Porin3_VDAC"/>
    <property type="match status" value="1"/>
</dbReference>
<dbReference type="GO" id="GO:0005741">
    <property type="term" value="C:mitochondrial outer membrane"/>
    <property type="evidence" value="ECO:0007669"/>
    <property type="project" value="UniProtKB-SubCell"/>
</dbReference>
<accession>A0A0R3U4Y3</accession>
<reference evidence="6 7" key="1">
    <citation type="submission" date="2018-10" db="EMBL/GenBank/DDBJ databases">
        <authorList>
            <consortium name="Pathogen Informatics"/>
        </authorList>
    </citation>
    <scope>NUCLEOTIDE SEQUENCE [LARGE SCALE GENOMIC DNA]</scope>
</reference>
<keyword evidence="3" id="KW-0472">Membrane</keyword>
<evidence type="ECO:0000256" key="1">
    <source>
        <dbReference type="ARBA" id="ARBA00004294"/>
    </source>
</evidence>
<reference evidence="8" key="2">
    <citation type="submission" date="2019-11" db="UniProtKB">
        <authorList>
            <consortium name="WormBaseParasite"/>
        </authorList>
    </citation>
    <scope>IDENTIFICATION</scope>
</reference>
<keyword evidence="4" id="KW-1000">Mitochondrion outer membrane</keyword>
<proteinExistence type="inferred from homology"/>
<keyword evidence="5" id="KW-0406">Ion transport</keyword>
<keyword evidence="3" id="KW-1134">Transmembrane beta strand</keyword>
<dbReference type="Gene3D" id="2.40.160.10">
    <property type="entry name" value="Porin"/>
    <property type="match status" value="1"/>
</dbReference>
<dbReference type="EMBL" id="UXSR01000236">
    <property type="protein sequence ID" value="VDD75732.1"/>
    <property type="molecule type" value="Genomic_DNA"/>
</dbReference>
<dbReference type="STRING" id="53468.A0A0R3U4Y3"/>
<dbReference type="GO" id="GO:0046930">
    <property type="term" value="C:pore complex"/>
    <property type="evidence" value="ECO:0007669"/>
    <property type="project" value="UniProtKB-KW"/>
</dbReference>
<comment type="subcellular location">
    <subcellularLocation>
        <location evidence="1">Mitochondrion outer membrane</location>
    </subcellularLocation>
</comment>
<keyword evidence="7" id="KW-1185">Reference proteome</keyword>
<keyword evidence="3" id="KW-0812">Transmembrane</keyword>
<dbReference type="Pfam" id="PF01459">
    <property type="entry name" value="Porin_3"/>
    <property type="match status" value="1"/>
</dbReference>
<name>A0A0R3U4Y3_MESCO</name>
<keyword evidence="5" id="KW-0626">Porin</keyword>
<dbReference type="OrthoDB" id="7827681at2759"/>
<evidence type="ECO:0000256" key="4">
    <source>
        <dbReference type="ARBA" id="ARBA00022787"/>
    </source>
</evidence>
<dbReference type="AlphaFoldDB" id="A0A0R3U4Y3"/>
<dbReference type="Proteomes" id="UP000267029">
    <property type="component" value="Unassembled WGS sequence"/>
</dbReference>
<keyword evidence="4" id="KW-0496">Mitochondrion</keyword>
<dbReference type="PANTHER" id="PTHR11743">
    <property type="entry name" value="VOLTAGE-DEPENDENT ANION-SELECTIVE CHANNEL"/>
    <property type="match status" value="1"/>
</dbReference>
<evidence type="ECO:0000256" key="5">
    <source>
        <dbReference type="ARBA" id="ARBA00023114"/>
    </source>
</evidence>